<dbReference type="Proteomes" id="UP000642284">
    <property type="component" value="Unassembled WGS sequence"/>
</dbReference>
<organism evidence="2 3">
    <name type="scientific">Streptomyces polyasparticus</name>
    <dbReference type="NCBI Taxonomy" id="2767826"/>
    <lineage>
        <taxon>Bacteria</taxon>
        <taxon>Bacillati</taxon>
        <taxon>Actinomycetota</taxon>
        <taxon>Actinomycetes</taxon>
        <taxon>Kitasatosporales</taxon>
        <taxon>Streptomycetaceae</taxon>
        <taxon>Streptomyces</taxon>
    </lineage>
</organism>
<keyword evidence="3" id="KW-1185">Reference proteome</keyword>
<accession>A0ABR7SJP6</accession>
<comment type="caution">
    <text evidence="2">The sequence shown here is derived from an EMBL/GenBank/DDBJ whole genome shotgun (WGS) entry which is preliminary data.</text>
</comment>
<proteinExistence type="predicted"/>
<evidence type="ECO:0000313" key="2">
    <source>
        <dbReference type="EMBL" id="MBC9715711.1"/>
    </source>
</evidence>
<name>A0ABR7SJP6_9ACTN</name>
<feature type="region of interest" description="Disordered" evidence="1">
    <location>
        <begin position="192"/>
        <end position="215"/>
    </location>
</feature>
<evidence type="ECO:0000256" key="1">
    <source>
        <dbReference type="SAM" id="MobiDB-lite"/>
    </source>
</evidence>
<evidence type="ECO:0000313" key="3">
    <source>
        <dbReference type="Proteomes" id="UP000642284"/>
    </source>
</evidence>
<dbReference type="RefSeq" id="WP_187816143.1">
    <property type="nucleotide sequence ID" value="NZ_JACTVJ010000011.1"/>
</dbReference>
<reference evidence="2 3" key="1">
    <citation type="submission" date="2020-08" db="EMBL/GenBank/DDBJ databases">
        <title>Genemic of Streptomyces polyaspartic.</title>
        <authorList>
            <person name="Liu W."/>
        </authorList>
    </citation>
    <scope>NUCLEOTIDE SEQUENCE [LARGE SCALE GENOMIC DNA]</scope>
    <source>
        <strain evidence="2 3">TRM66268-LWL</strain>
    </source>
</reference>
<protein>
    <recommendedName>
        <fullName evidence="4">DUF222 domain-containing protein</fullName>
    </recommendedName>
</protein>
<dbReference type="EMBL" id="JACTVJ010000011">
    <property type="protein sequence ID" value="MBC9715711.1"/>
    <property type="molecule type" value="Genomic_DNA"/>
</dbReference>
<gene>
    <name evidence="2" type="ORF">H9Y04_24505</name>
</gene>
<sequence length="215" mass="23570">MNTLNAQSMYHSPDIRAVYSRVRQLAHLATDTADHLIDAVDILDHTREGLPIELGDDFLAVLSEEEARQEAGRRITLVTDLTALGASDALAAAELYITDRRRRGLAPQHQPPPMSPAQQAALQAVARGEVTIADDGKPYLRRDDLRLTISTVRALEARGLVAREDCPLWFHDERLHLTAAGRRDLACSFARPPRPTALTTRPAPPLPAAAVGRAR</sequence>
<evidence type="ECO:0008006" key="4">
    <source>
        <dbReference type="Google" id="ProtNLM"/>
    </source>
</evidence>